<dbReference type="PANTHER" id="PTHR48438:SF1">
    <property type="entry name" value="ALPHA-(1,3)-FUCOSYLTRANSFERASE C-RELATED"/>
    <property type="match status" value="1"/>
</dbReference>
<keyword evidence="10" id="KW-0472">Membrane</keyword>
<dbReference type="InterPro" id="IPR055270">
    <property type="entry name" value="Glyco_tran_10_C"/>
</dbReference>
<evidence type="ECO:0000256" key="3">
    <source>
        <dbReference type="ARBA" id="ARBA00008919"/>
    </source>
</evidence>
<dbReference type="EMBL" id="KL363188">
    <property type="protein sequence ID" value="KFD57515.1"/>
    <property type="molecule type" value="Genomic_DNA"/>
</dbReference>
<dbReference type="GO" id="GO:0008417">
    <property type="term" value="F:fucosyltransferase activity"/>
    <property type="evidence" value="ECO:0007669"/>
    <property type="project" value="InterPro"/>
</dbReference>
<dbReference type="FunFam" id="3.40.50.11660:FF:000004">
    <property type="entry name" value="Glycoprotein 3-alpha-L-fucosyltransferase A"/>
    <property type="match status" value="2"/>
</dbReference>
<reference evidence="15 16" key="1">
    <citation type="journal article" date="2014" name="Nat. Genet.">
        <title>Genome and transcriptome of the porcine whipworm Trichuris suis.</title>
        <authorList>
            <person name="Jex A.R."/>
            <person name="Nejsum P."/>
            <person name="Schwarz E.M."/>
            <person name="Hu L."/>
            <person name="Young N.D."/>
            <person name="Hall R.S."/>
            <person name="Korhonen P.K."/>
            <person name="Liao S."/>
            <person name="Thamsborg S."/>
            <person name="Xia J."/>
            <person name="Xu P."/>
            <person name="Wang S."/>
            <person name="Scheerlinck J.P."/>
            <person name="Hofmann A."/>
            <person name="Sternberg P.W."/>
            <person name="Wang J."/>
            <person name="Gasser R.B."/>
        </authorList>
    </citation>
    <scope>NUCLEOTIDE SEQUENCE [LARGE SCALE GENOMIC DNA]</scope>
    <source>
        <strain evidence="15">DCEP-RM93M</strain>
    </source>
</reference>
<dbReference type="EC" id="2.4.1.-" evidence="12"/>
<evidence type="ECO:0000256" key="11">
    <source>
        <dbReference type="ARBA" id="ARBA00023180"/>
    </source>
</evidence>
<dbReference type="InterPro" id="IPR031481">
    <property type="entry name" value="Glyco_tran_10_N"/>
</dbReference>
<dbReference type="UniPathway" id="UPA00378"/>
<dbReference type="Pfam" id="PF17039">
    <property type="entry name" value="Glyco_tran_10_N"/>
    <property type="match status" value="2"/>
</dbReference>
<gene>
    <name evidence="15" type="ORF">M513_01618</name>
</gene>
<evidence type="ECO:0000256" key="6">
    <source>
        <dbReference type="ARBA" id="ARBA00022692"/>
    </source>
</evidence>
<keyword evidence="9 12" id="KW-0333">Golgi apparatus</keyword>
<evidence type="ECO:0000256" key="1">
    <source>
        <dbReference type="ARBA" id="ARBA00004447"/>
    </source>
</evidence>
<evidence type="ECO:0000256" key="8">
    <source>
        <dbReference type="ARBA" id="ARBA00022989"/>
    </source>
</evidence>
<keyword evidence="7" id="KW-0735">Signal-anchor</keyword>
<keyword evidence="8" id="KW-1133">Transmembrane helix</keyword>
<dbReference type="Gene3D" id="3.40.50.11660">
    <property type="entry name" value="Glycosyl transferase family 10, C-terminal domain"/>
    <property type="match status" value="2"/>
</dbReference>
<feature type="non-terminal residue" evidence="15">
    <location>
        <position position="700"/>
    </location>
</feature>
<keyword evidence="16" id="KW-1185">Reference proteome</keyword>
<dbReference type="GO" id="GO:0032580">
    <property type="term" value="C:Golgi cisterna membrane"/>
    <property type="evidence" value="ECO:0007669"/>
    <property type="project" value="UniProtKB-SubCell"/>
</dbReference>
<evidence type="ECO:0000256" key="4">
    <source>
        <dbReference type="ARBA" id="ARBA00022676"/>
    </source>
</evidence>
<evidence type="ECO:0000256" key="5">
    <source>
        <dbReference type="ARBA" id="ARBA00022679"/>
    </source>
</evidence>
<dbReference type="InterPro" id="IPR001503">
    <property type="entry name" value="Glyco_trans_10"/>
</dbReference>
<dbReference type="AlphaFoldDB" id="A0A085MJW9"/>
<feature type="domain" description="Fucosyltransferase C-terminal" evidence="13">
    <location>
        <begin position="149"/>
        <end position="316"/>
    </location>
</feature>
<feature type="domain" description="Fucosyltransferase C-terminal" evidence="13">
    <location>
        <begin position="507"/>
        <end position="677"/>
    </location>
</feature>
<dbReference type="InterPro" id="IPR038577">
    <property type="entry name" value="GT10-like_C_sf"/>
</dbReference>
<dbReference type="PANTHER" id="PTHR48438">
    <property type="entry name" value="ALPHA-(1,3)-FUCOSYLTRANSFERASE C-RELATED"/>
    <property type="match status" value="1"/>
</dbReference>
<evidence type="ECO:0000259" key="13">
    <source>
        <dbReference type="Pfam" id="PF00852"/>
    </source>
</evidence>
<dbReference type="SUPFAM" id="SSF53756">
    <property type="entry name" value="UDP-Glycosyltransferase/glycogen phosphorylase"/>
    <property type="match status" value="2"/>
</dbReference>
<keyword evidence="6 12" id="KW-0812">Transmembrane</keyword>
<dbReference type="Proteomes" id="UP000030764">
    <property type="component" value="Unassembled WGS sequence"/>
</dbReference>
<evidence type="ECO:0000256" key="10">
    <source>
        <dbReference type="ARBA" id="ARBA00023136"/>
    </source>
</evidence>
<evidence type="ECO:0000313" key="16">
    <source>
        <dbReference type="Proteomes" id="UP000030764"/>
    </source>
</evidence>
<protein>
    <recommendedName>
        <fullName evidence="12">Fucosyltransferase</fullName>
        <ecNumber evidence="12">2.4.1.-</ecNumber>
    </recommendedName>
</protein>
<evidence type="ECO:0000256" key="2">
    <source>
        <dbReference type="ARBA" id="ARBA00004922"/>
    </source>
</evidence>
<organism evidence="15 16">
    <name type="scientific">Trichuris suis</name>
    <name type="common">pig whipworm</name>
    <dbReference type="NCBI Taxonomy" id="68888"/>
    <lineage>
        <taxon>Eukaryota</taxon>
        <taxon>Metazoa</taxon>
        <taxon>Ecdysozoa</taxon>
        <taxon>Nematoda</taxon>
        <taxon>Enoplea</taxon>
        <taxon>Dorylaimia</taxon>
        <taxon>Trichinellida</taxon>
        <taxon>Trichuridae</taxon>
        <taxon>Trichuris</taxon>
    </lineage>
</organism>
<feature type="domain" description="Fucosyltransferase N-terminal" evidence="14">
    <location>
        <begin position="380"/>
        <end position="485"/>
    </location>
</feature>
<keyword evidence="11" id="KW-0325">Glycoprotein</keyword>
<accession>A0A085MJW9</accession>
<keyword evidence="4 12" id="KW-0328">Glycosyltransferase</keyword>
<evidence type="ECO:0000256" key="7">
    <source>
        <dbReference type="ARBA" id="ARBA00022968"/>
    </source>
</evidence>
<proteinExistence type="inferred from homology"/>
<comment type="subcellular location">
    <subcellularLocation>
        <location evidence="1 12">Golgi apparatus</location>
        <location evidence="1 12">Golgi stack membrane</location>
        <topology evidence="1 12">Single-pass type II membrane protein</topology>
    </subcellularLocation>
</comment>
<comment type="similarity">
    <text evidence="3 12">Belongs to the glycosyltransferase 10 family.</text>
</comment>
<evidence type="ECO:0000259" key="14">
    <source>
        <dbReference type="Pfam" id="PF17039"/>
    </source>
</evidence>
<sequence>MLNWIGQKNTMRAKSITKTYRNITVLMWVPFFDTNFGQEVFSTCPELNCHITHNRDAFNHSSAVVFHHINVRASDVPKERLPGQHFVFFLLESPYYASSSLFQQLGINFYTLTMNYRRDSDVHIPYGYFKPRNKPLPSSTWGNIRKEVASKRKLIVWFVSHCVTPSARESYVRQLQQHIAVDVYGSCGPSKCPRSDYKCFERVVKKNYKFYIAFENNVCTDYITEKYFERLNDLVVPIVFGRKIYEAVVPNNSFIAVDDFDNPEKLADYLKRLNKDDDQYFKYFEWRNHVDLFGVEHRLTNGFCNLCRKLQNQKEGWTVTPSKSAKDTMSWYMQKGICHDKYEATVCMVAFKQLARVAKLNSTGQKNNIRAKSIAKMYRNITILMWFSFFGTTLGQEVFSACPELNCHITHNRAAFNQSSAVVFHHRNVKASDVPKKRLPGQHFVLFLLHSPYYTSSELFQQLGTNFYTLTMNYRRDSDVHIPYGYFKQRNKPLASSTWENIRKEVASKRKPIVWFVSKCVTPSAREFYVRQLRKYIAVDVYGKCGLSKCPRSDRKCLEEVVKKNYKFYIAFENSVCTDYVTEKYFDRLNDLVVPIVFRRKIYEAVGPNNSFIAVDDFDNPEKLADYLKRLHQDDDEYLKYFEWRNHVDSFGVEHCLANGFCNLCRKLQDQKEASTVTPSKSAIDTVRWYMQEGTCQDKY</sequence>
<evidence type="ECO:0000256" key="9">
    <source>
        <dbReference type="ARBA" id="ARBA00023034"/>
    </source>
</evidence>
<name>A0A085MJW9_9BILA</name>
<comment type="pathway">
    <text evidence="2">Protein modification; protein glycosylation.</text>
</comment>
<evidence type="ECO:0000256" key="12">
    <source>
        <dbReference type="RuleBase" id="RU003832"/>
    </source>
</evidence>
<dbReference type="Pfam" id="PF00852">
    <property type="entry name" value="Glyco_transf_10"/>
    <property type="match status" value="2"/>
</dbReference>
<feature type="domain" description="Fucosyltransferase N-terminal" evidence="14">
    <location>
        <begin position="22"/>
        <end position="127"/>
    </location>
</feature>
<keyword evidence="5 12" id="KW-0808">Transferase</keyword>
<evidence type="ECO:0000313" key="15">
    <source>
        <dbReference type="EMBL" id="KFD57515.1"/>
    </source>
</evidence>